<feature type="region of interest" description="Disordered" evidence="2">
    <location>
        <begin position="338"/>
        <end position="386"/>
    </location>
</feature>
<dbReference type="AlphaFoldDB" id="A0AAD6XTU5"/>
<feature type="coiled-coil region" evidence="1">
    <location>
        <begin position="275"/>
        <end position="334"/>
    </location>
</feature>
<proteinExistence type="predicted"/>
<feature type="region of interest" description="Disordered" evidence="2">
    <location>
        <begin position="1"/>
        <end position="30"/>
    </location>
</feature>
<keyword evidence="4" id="KW-1185">Reference proteome</keyword>
<protein>
    <submittedName>
        <fullName evidence="3">Uncharacterized protein</fullName>
    </submittedName>
</protein>
<reference evidence="3" key="1">
    <citation type="submission" date="2023-03" db="EMBL/GenBank/DDBJ databases">
        <title>Massive genome expansion in bonnet fungi (Mycena s.s.) driven by repeated elements and novel gene families across ecological guilds.</title>
        <authorList>
            <consortium name="Lawrence Berkeley National Laboratory"/>
            <person name="Harder C.B."/>
            <person name="Miyauchi S."/>
            <person name="Viragh M."/>
            <person name="Kuo A."/>
            <person name="Thoen E."/>
            <person name="Andreopoulos B."/>
            <person name="Lu D."/>
            <person name="Skrede I."/>
            <person name="Drula E."/>
            <person name="Henrissat B."/>
            <person name="Morin E."/>
            <person name="Kohler A."/>
            <person name="Barry K."/>
            <person name="LaButti K."/>
            <person name="Morin E."/>
            <person name="Salamov A."/>
            <person name="Lipzen A."/>
            <person name="Mereny Z."/>
            <person name="Hegedus B."/>
            <person name="Baldrian P."/>
            <person name="Stursova M."/>
            <person name="Weitz H."/>
            <person name="Taylor A."/>
            <person name="Grigoriev I.V."/>
            <person name="Nagy L.G."/>
            <person name="Martin F."/>
            <person name="Kauserud H."/>
        </authorList>
    </citation>
    <scope>NUCLEOTIDE SEQUENCE</scope>
    <source>
        <strain evidence="3">CBHHK173m</strain>
    </source>
</reference>
<keyword evidence="1" id="KW-0175">Coiled coil</keyword>
<feature type="compositionally biased region" description="Pro residues" evidence="2">
    <location>
        <begin position="18"/>
        <end position="30"/>
    </location>
</feature>
<sequence length="451" mass="48804">MSGPPTAQAAFSWGPGISVPPPPSRHPIPAAPAPWNEIKFTPCGAYDVRRHLGALIDELGRFNRSRHKFIASDVAFIAAGSSLEGGHEISPNLFFPEFHDLYESLPPGKEGQNARKVWNDKVRQLIWDLCTKWDRSTGGTTMVMHVAGTTVPGAPLVPERLKAHVYLPPHFIAENPDAHGPVASIVQTFFEAIGIPTAAAWRHRALQIWSLTQHGHLPPITLPTCLIPPPTSPRSAHYIFSGHPFGQLPLLAPPASASTSGPPSSDLYGVDDVTLDGAELEHVLALERIEDLELENAALRKALESLKSDFAEREQMHEAEIDDMAKLASRLEQELSATKVSFSTRRSTAPSTPPRQPPAYAAHLRSPRPAGSQGSPGSWRPPPSARDEAPLCITDAYLNDNGLPALIDSIHLIARLVSPFYWGAEVARLSGLPDELTEGLLQAMASDNGAE</sequence>
<name>A0AAD6XTU5_9AGAR</name>
<evidence type="ECO:0000313" key="4">
    <source>
        <dbReference type="Proteomes" id="UP001222325"/>
    </source>
</evidence>
<feature type="compositionally biased region" description="Polar residues" evidence="2">
    <location>
        <begin position="338"/>
        <end position="350"/>
    </location>
</feature>
<dbReference type="Proteomes" id="UP001222325">
    <property type="component" value="Unassembled WGS sequence"/>
</dbReference>
<comment type="caution">
    <text evidence="3">The sequence shown here is derived from an EMBL/GenBank/DDBJ whole genome shotgun (WGS) entry which is preliminary data.</text>
</comment>
<evidence type="ECO:0000256" key="1">
    <source>
        <dbReference type="SAM" id="Coils"/>
    </source>
</evidence>
<dbReference type="EMBL" id="JARJCN010000030">
    <property type="protein sequence ID" value="KAJ7086901.1"/>
    <property type="molecule type" value="Genomic_DNA"/>
</dbReference>
<evidence type="ECO:0000313" key="3">
    <source>
        <dbReference type="EMBL" id="KAJ7086901.1"/>
    </source>
</evidence>
<organism evidence="3 4">
    <name type="scientific">Mycena belliarum</name>
    <dbReference type="NCBI Taxonomy" id="1033014"/>
    <lineage>
        <taxon>Eukaryota</taxon>
        <taxon>Fungi</taxon>
        <taxon>Dikarya</taxon>
        <taxon>Basidiomycota</taxon>
        <taxon>Agaricomycotina</taxon>
        <taxon>Agaricomycetes</taxon>
        <taxon>Agaricomycetidae</taxon>
        <taxon>Agaricales</taxon>
        <taxon>Marasmiineae</taxon>
        <taxon>Mycenaceae</taxon>
        <taxon>Mycena</taxon>
    </lineage>
</organism>
<evidence type="ECO:0000256" key="2">
    <source>
        <dbReference type="SAM" id="MobiDB-lite"/>
    </source>
</evidence>
<accession>A0AAD6XTU5</accession>
<gene>
    <name evidence="3" type="ORF">B0H15DRAFT_950409</name>
</gene>